<dbReference type="Pfam" id="PF00172">
    <property type="entry name" value="Zn_clus"/>
    <property type="match status" value="1"/>
</dbReference>
<name>A0A448YQW5_BRENA</name>
<dbReference type="EMBL" id="CAACVR010000045">
    <property type="protein sequence ID" value="VEU23330.1"/>
    <property type="molecule type" value="Genomic_DNA"/>
</dbReference>
<dbReference type="SUPFAM" id="SSF57701">
    <property type="entry name" value="Zn2/Cys6 DNA-binding domain"/>
    <property type="match status" value="1"/>
</dbReference>
<keyword evidence="2" id="KW-0539">Nucleus</keyword>
<accession>A0A448YQW5</accession>
<dbReference type="InterPro" id="IPR001138">
    <property type="entry name" value="Zn2Cys6_DnaBD"/>
</dbReference>
<dbReference type="GO" id="GO:0000976">
    <property type="term" value="F:transcription cis-regulatory region binding"/>
    <property type="evidence" value="ECO:0007669"/>
    <property type="project" value="TreeGrafter"/>
</dbReference>
<dbReference type="InterPro" id="IPR036864">
    <property type="entry name" value="Zn2-C6_fun-type_DNA-bd_sf"/>
</dbReference>
<dbReference type="PROSITE" id="PS00463">
    <property type="entry name" value="ZN2_CY6_FUNGAL_1"/>
    <property type="match status" value="1"/>
</dbReference>
<evidence type="ECO:0000313" key="6">
    <source>
        <dbReference type="Proteomes" id="UP000290900"/>
    </source>
</evidence>
<feature type="domain" description="Zn(2)-C6 fungal-type" evidence="4">
    <location>
        <begin position="16"/>
        <end position="46"/>
    </location>
</feature>
<organism evidence="5 6">
    <name type="scientific">Brettanomyces naardenensis</name>
    <name type="common">Yeast</name>
    <dbReference type="NCBI Taxonomy" id="13370"/>
    <lineage>
        <taxon>Eukaryota</taxon>
        <taxon>Fungi</taxon>
        <taxon>Dikarya</taxon>
        <taxon>Ascomycota</taxon>
        <taxon>Saccharomycotina</taxon>
        <taxon>Pichiomycetes</taxon>
        <taxon>Pichiales</taxon>
        <taxon>Pichiaceae</taxon>
        <taxon>Brettanomyces</taxon>
    </lineage>
</organism>
<evidence type="ECO:0000256" key="3">
    <source>
        <dbReference type="SAM" id="MobiDB-lite"/>
    </source>
</evidence>
<dbReference type="CDD" id="cd00067">
    <property type="entry name" value="GAL4"/>
    <property type="match status" value="1"/>
</dbReference>
<sequence length="689" mass="79144">MKEHIFVGATSRSRNGCFNCRRMKKKCDEVHPICGSCMKRKIECRWRPQKSKDYGRFNFDLGNLEESYRLIAEEHRKATAKRRKRHQSVGDKRKRYKDSKEKSQLITSDNSAIHAMEASPAVSSPPPLSSEEMRTMIDNIVNHVKSPNFNPETNNFDNIVSNALLLYQQDHTANDIHPLWLQYIPLHESGRFRSQPSGTLEEIVDASDKKNEEDDEDANEEYLPMDESQILEAANLSEDEMISILKSRSIGSYLRPTIHTLFSRSNSLCNISPVPLLIQHLDSTASLFLNHYVYYLAGNTLNIGNDDFFVNYALRLAQQSQAVLYSLVAWGGMFLLGPDNLTARGYFYKGLSLAQERRATARNGKPLTSEEYLGLMSVYTLLMGAEISTGDVRYWFHLLLQSCDLLKEYGGIRKFVKDNRDVDGCGYIISNIFYHDVMGSRPLDFGTVFRMEDYTDIFRDGAWKEVGLDPFQGLSQGLYLLLGEIVNRRKQLKGMLFSLQVMYDSDTLGQGPGALQFAYRNAVNASFEEFDKRIDEAMPPRVLTASMEEEGMTDLLELHLTLFELLQYSLKIFIRINLKELPFTDTDIQSIKATADKLFEMLVGTRLQSLLCLPLLVIGLTCVLPEQRDWMREKCERYMDNYEVKNVRRCWEIVQEAWKKLDSRFSQGGEFYIDWSEIVTGLGWNCCFS</sequence>
<proteinExistence type="predicted"/>
<reference evidence="5 6" key="1">
    <citation type="submission" date="2018-12" db="EMBL/GenBank/DDBJ databases">
        <authorList>
            <person name="Tiukova I."/>
            <person name="Dainat J."/>
        </authorList>
    </citation>
    <scope>NUCLEOTIDE SEQUENCE [LARGE SCALE GENOMIC DNA]</scope>
</reference>
<dbReference type="STRING" id="13370.A0A448YQW5"/>
<dbReference type="GO" id="GO:0000981">
    <property type="term" value="F:DNA-binding transcription factor activity, RNA polymerase II-specific"/>
    <property type="evidence" value="ECO:0007669"/>
    <property type="project" value="InterPro"/>
</dbReference>
<dbReference type="Pfam" id="PF11951">
    <property type="entry name" value="Fungal_trans_2"/>
    <property type="match status" value="1"/>
</dbReference>
<dbReference type="PANTHER" id="PTHR37534:SF7">
    <property type="entry name" value="TRANSCRIPTIONAL ACTIVATOR PROTEIN UGA3"/>
    <property type="match status" value="1"/>
</dbReference>
<feature type="compositionally biased region" description="Basic residues" evidence="3">
    <location>
        <begin position="78"/>
        <end position="97"/>
    </location>
</feature>
<dbReference type="SMART" id="SM00066">
    <property type="entry name" value="GAL4"/>
    <property type="match status" value="1"/>
</dbReference>
<dbReference type="OrthoDB" id="5419315at2759"/>
<evidence type="ECO:0000259" key="4">
    <source>
        <dbReference type="PROSITE" id="PS50048"/>
    </source>
</evidence>
<dbReference type="AlphaFoldDB" id="A0A448YQW5"/>
<dbReference type="PROSITE" id="PS50048">
    <property type="entry name" value="ZN2_CY6_FUNGAL_2"/>
    <property type="match status" value="1"/>
</dbReference>
<evidence type="ECO:0000256" key="2">
    <source>
        <dbReference type="ARBA" id="ARBA00023242"/>
    </source>
</evidence>
<evidence type="ECO:0000256" key="1">
    <source>
        <dbReference type="ARBA" id="ARBA00004123"/>
    </source>
</evidence>
<comment type="subcellular location">
    <subcellularLocation>
        <location evidence="1">Nucleus</location>
    </subcellularLocation>
</comment>
<dbReference type="InterPro" id="IPR021858">
    <property type="entry name" value="Fun_TF"/>
</dbReference>
<dbReference type="Gene3D" id="4.10.240.10">
    <property type="entry name" value="Zn(2)-C6 fungal-type DNA-binding domain"/>
    <property type="match status" value="1"/>
</dbReference>
<dbReference type="Proteomes" id="UP000290900">
    <property type="component" value="Unassembled WGS sequence"/>
</dbReference>
<gene>
    <name evidence="5" type="ORF">BRENAR_LOCUS4061</name>
</gene>
<feature type="region of interest" description="Disordered" evidence="3">
    <location>
        <begin position="194"/>
        <end position="220"/>
    </location>
</feature>
<dbReference type="GO" id="GO:0045944">
    <property type="term" value="P:positive regulation of transcription by RNA polymerase II"/>
    <property type="evidence" value="ECO:0007669"/>
    <property type="project" value="TreeGrafter"/>
</dbReference>
<dbReference type="InParanoid" id="A0A448YQW5"/>
<dbReference type="GO" id="GO:0005634">
    <property type="term" value="C:nucleus"/>
    <property type="evidence" value="ECO:0007669"/>
    <property type="project" value="UniProtKB-SubCell"/>
</dbReference>
<dbReference type="PANTHER" id="PTHR37534">
    <property type="entry name" value="TRANSCRIPTIONAL ACTIVATOR PROTEIN UGA3"/>
    <property type="match status" value="1"/>
</dbReference>
<evidence type="ECO:0000313" key="5">
    <source>
        <dbReference type="EMBL" id="VEU23330.1"/>
    </source>
</evidence>
<feature type="region of interest" description="Disordered" evidence="3">
    <location>
        <begin position="77"/>
        <end position="105"/>
    </location>
</feature>
<protein>
    <submittedName>
        <fullName evidence="5">DEKNAAC104582</fullName>
    </submittedName>
</protein>
<dbReference type="GO" id="GO:0008270">
    <property type="term" value="F:zinc ion binding"/>
    <property type="evidence" value="ECO:0007669"/>
    <property type="project" value="InterPro"/>
</dbReference>
<keyword evidence="6" id="KW-1185">Reference proteome</keyword>